<dbReference type="Gene3D" id="3.40.50.2300">
    <property type="match status" value="1"/>
</dbReference>
<dbReference type="SUPFAM" id="SSF46689">
    <property type="entry name" value="Homeodomain-like"/>
    <property type="match status" value="1"/>
</dbReference>
<keyword evidence="3" id="KW-0805">Transcription regulation</keyword>
<dbReference type="Gene3D" id="3.30.450.20">
    <property type="entry name" value="PAS domain"/>
    <property type="match status" value="1"/>
</dbReference>
<evidence type="ECO:0000313" key="6">
    <source>
        <dbReference type="EMBL" id="MBS7528196.1"/>
    </source>
</evidence>
<protein>
    <submittedName>
        <fullName evidence="6">Sigma 54-interacting transcriptional regulator</fullName>
    </submittedName>
</protein>
<dbReference type="PANTHER" id="PTHR32071:SF57">
    <property type="entry name" value="C4-DICARBOXYLATE TRANSPORT TRANSCRIPTIONAL REGULATORY PROTEIN DCTD"/>
    <property type="match status" value="1"/>
</dbReference>
<dbReference type="Gene3D" id="3.40.50.300">
    <property type="entry name" value="P-loop containing nucleotide triphosphate hydrolases"/>
    <property type="match status" value="1"/>
</dbReference>
<evidence type="ECO:0000259" key="5">
    <source>
        <dbReference type="PROSITE" id="PS50045"/>
    </source>
</evidence>
<dbReference type="Gene3D" id="3.40.50.10660">
    <property type="entry name" value="PrpR receptor domain-like"/>
    <property type="match status" value="1"/>
</dbReference>
<evidence type="ECO:0000256" key="3">
    <source>
        <dbReference type="ARBA" id="ARBA00023015"/>
    </source>
</evidence>
<dbReference type="SUPFAM" id="SSF159800">
    <property type="entry name" value="PrpR receptor domain-like"/>
    <property type="match status" value="1"/>
</dbReference>
<dbReference type="PRINTS" id="PR01590">
    <property type="entry name" value="HTHFIS"/>
</dbReference>
<evidence type="ECO:0000256" key="4">
    <source>
        <dbReference type="ARBA" id="ARBA00023163"/>
    </source>
</evidence>
<dbReference type="InterPro" id="IPR003593">
    <property type="entry name" value="AAA+_ATPase"/>
</dbReference>
<dbReference type="InterPro" id="IPR009057">
    <property type="entry name" value="Homeodomain-like_sf"/>
</dbReference>
<dbReference type="SMART" id="SM00382">
    <property type="entry name" value="AAA"/>
    <property type="match status" value="1"/>
</dbReference>
<keyword evidence="2" id="KW-0067">ATP-binding</keyword>
<keyword evidence="4" id="KW-0804">Transcription</keyword>
<dbReference type="Gene3D" id="1.10.10.60">
    <property type="entry name" value="Homeodomain-like"/>
    <property type="match status" value="1"/>
</dbReference>
<dbReference type="RefSeq" id="WP_213238056.1">
    <property type="nucleotide sequence ID" value="NZ_JAHBCL010000033.1"/>
</dbReference>
<dbReference type="InterPro" id="IPR027417">
    <property type="entry name" value="P-loop_NTPase"/>
</dbReference>
<keyword evidence="1" id="KW-0547">Nucleotide-binding</keyword>
<name>A0ABS5PUF5_9FIRM</name>
<dbReference type="InterPro" id="IPR058031">
    <property type="entry name" value="AAA_lid_NorR"/>
</dbReference>
<proteinExistence type="predicted"/>
<dbReference type="Proteomes" id="UP000746471">
    <property type="component" value="Unassembled WGS sequence"/>
</dbReference>
<dbReference type="SUPFAM" id="SSF52540">
    <property type="entry name" value="P-loop containing nucleoside triphosphate hydrolases"/>
    <property type="match status" value="1"/>
</dbReference>
<dbReference type="Pfam" id="PF00158">
    <property type="entry name" value="Sigma54_activat"/>
    <property type="match status" value="1"/>
</dbReference>
<dbReference type="Gene3D" id="1.10.8.60">
    <property type="match status" value="1"/>
</dbReference>
<evidence type="ECO:0000256" key="1">
    <source>
        <dbReference type="ARBA" id="ARBA00022741"/>
    </source>
</evidence>
<dbReference type="Pfam" id="PF02954">
    <property type="entry name" value="HTH_8"/>
    <property type="match status" value="1"/>
</dbReference>
<reference evidence="6 7" key="1">
    <citation type="submission" date="2021-05" db="EMBL/GenBank/DDBJ databases">
        <title>Fusibacter ferrireducens sp. nov., an anaerobic, sulfur- and Fe-reducing bacterium isolated from the mangrove sediment.</title>
        <authorList>
            <person name="Qiu D."/>
        </authorList>
    </citation>
    <scope>NUCLEOTIDE SEQUENCE [LARGE SCALE GENOMIC DNA]</scope>
    <source>
        <strain evidence="6 7">DSM 12116</strain>
    </source>
</reference>
<dbReference type="PANTHER" id="PTHR32071">
    <property type="entry name" value="TRANSCRIPTIONAL REGULATORY PROTEIN"/>
    <property type="match status" value="1"/>
</dbReference>
<dbReference type="EMBL" id="JAHBCL010000033">
    <property type="protein sequence ID" value="MBS7528196.1"/>
    <property type="molecule type" value="Genomic_DNA"/>
</dbReference>
<dbReference type="InterPro" id="IPR002078">
    <property type="entry name" value="Sigma_54_int"/>
</dbReference>
<evidence type="ECO:0000256" key="2">
    <source>
        <dbReference type="ARBA" id="ARBA00022840"/>
    </source>
</evidence>
<dbReference type="PROSITE" id="PS50045">
    <property type="entry name" value="SIGMA54_INTERACT_4"/>
    <property type="match status" value="1"/>
</dbReference>
<feature type="domain" description="Sigma-54 factor interaction" evidence="5">
    <location>
        <begin position="333"/>
        <end position="563"/>
    </location>
</feature>
<dbReference type="InterPro" id="IPR025943">
    <property type="entry name" value="Sigma_54_int_dom_ATP-bd_2"/>
</dbReference>
<sequence length="650" mass="72753">MKAKVITVPEICLVAPSSALAELVREIAAARHIDIGIYTGVLDEGVRVAGELAKQGAKIFISRKGTAALLIENGFNVAKINTTLNDYLRHLNLMKQHNGKLAIVEYISFLPELRKLCEYLGVQDAEIFSYSNAENYEICVHNALSSHPSILLGGGESLPKEAKRLSIPHTVVENTEQSVNLAIDTAIQLLKVQKDEADQKRHYKIQYEQYSAVVNYSNDAILSIDAHGDIIISNKRARQLLKLAYKQGGNIRETLPMLDFVQMKTSKHVMLNKIIKLNDTILSVNEMPIVVNNRFEGVILLLQDIRDIQNSEKEIRLHLYNKGHSAKYDFDDIIGNSERISRTKQIATNYAATASSILIVGETGTGKELFAQSIHKRSARCNGPFVAINCAALPKELLSSELFGYEEGAFSGAVKGGKAGIFEVAHGGTIFLDEIGEIPPETQIQLLRVLQEKEVRRLSSDKVIPIDVRVICATNKDLSIEVQQRRFRMDLFYRINVLKLTIPPLRDRREDIPLIVEHAIAHLPAKTQKRILDYMDVLYPALDAYLWPGNIRELLGVMERVTILLDNEFPMTPDIELLIDMPSETAAKSPSAKNGIANGHSKSTAKTLDRDQLLNALIQNQYNKQNTAKALGISRSTLWRLMRQYNLYDL</sequence>
<dbReference type="CDD" id="cd00009">
    <property type="entry name" value="AAA"/>
    <property type="match status" value="1"/>
</dbReference>
<accession>A0ABS5PUF5</accession>
<dbReference type="Pfam" id="PF06506">
    <property type="entry name" value="PrpR_N"/>
    <property type="match status" value="1"/>
</dbReference>
<gene>
    <name evidence="6" type="ORF">KHM83_16025</name>
</gene>
<organism evidence="6 7">
    <name type="scientific">Fusibacter paucivorans</name>
    <dbReference type="NCBI Taxonomy" id="76009"/>
    <lineage>
        <taxon>Bacteria</taxon>
        <taxon>Bacillati</taxon>
        <taxon>Bacillota</taxon>
        <taxon>Clostridia</taxon>
        <taxon>Eubacteriales</taxon>
        <taxon>Eubacteriales Family XII. Incertae Sedis</taxon>
        <taxon>Fusibacter</taxon>
    </lineage>
</organism>
<comment type="caution">
    <text evidence="6">The sequence shown here is derived from an EMBL/GenBank/DDBJ whole genome shotgun (WGS) entry which is preliminary data.</text>
</comment>
<dbReference type="InterPro" id="IPR010524">
    <property type="entry name" value="Sig_transdc_resp-reg_PrpR_N"/>
</dbReference>
<dbReference type="Pfam" id="PF25601">
    <property type="entry name" value="AAA_lid_14"/>
    <property type="match status" value="1"/>
</dbReference>
<dbReference type="InterPro" id="IPR025662">
    <property type="entry name" value="Sigma_54_int_dom_ATP-bd_1"/>
</dbReference>
<dbReference type="PROSITE" id="PS00675">
    <property type="entry name" value="SIGMA54_INTERACT_1"/>
    <property type="match status" value="1"/>
</dbReference>
<dbReference type="PROSITE" id="PS00676">
    <property type="entry name" value="SIGMA54_INTERACT_2"/>
    <property type="match status" value="1"/>
</dbReference>
<keyword evidence="7" id="KW-1185">Reference proteome</keyword>
<evidence type="ECO:0000313" key="7">
    <source>
        <dbReference type="Proteomes" id="UP000746471"/>
    </source>
</evidence>
<dbReference type="InterPro" id="IPR002197">
    <property type="entry name" value="HTH_Fis"/>
</dbReference>